<sequence length="93" mass="9862">MVASECTCSEALAAITSGSSFAWGHSSFGRARGQIGSLVELHLGTRGWACTRMQCRLSTSSVGLYAHVDTAAQLEQSAERLGGVCTRRRRSGL</sequence>
<evidence type="ECO:0000313" key="2">
    <source>
        <dbReference type="Proteomes" id="UP000799764"/>
    </source>
</evidence>
<name>A0A9P4PNH6_9PLEO</name>
<proteinExistence type="predicted"/>
<comment type="caution">
    <text evidence="1">The sequence shown here is derived from an EMBL/GenBank/DDBJ whole genome shotgun (WGS) entry which is preliminary data.</text>
</comment>
<dbReference type="EMBL" id="MU001496">
    <property type="protein sequence ID" value="KAF2447451.1"/>
    <property type="molecule type" value="Genomic_DNA"/>
</dbReference>
<dbReference type="Proteomes" id="UP000799764">
    <property type="component" value="Unassembled WGS sequence"/>
</dbReference>
<reference evidence="1" key="1">
    <citation type="journal article" date="2020" name="Stud. Mycol.">
        <title>101 Dothideomycetes genomes: a test case for predicting lifestyles and emergence of pathogens.</title>
        <authorList>
            <person name="Haridas S."/>
            <person name="Albert R."/>
            <person name="Binder M."/>
            <person name="Bloem J."/>
            <person name="Labutti K."/>
            <person name="Salamov A."/>
            <person name="Andreopoulos B."/>
            <person name="Baker S."/>
            <person name="Barry K."/>
            <person name="Bills G."/>
            <person name="Bluhm B."/>
            <person name="Cannon C."/>
            <person name="Castanera R."/>
            <person name="Culley D."/>
            <person name="Daum C."/>
            <person name="Ezra D."/>
            <person name="Gonzalez J."/>
            <person name="Henrissat B."/>
            <person name="Kuo A."/>
            <person name="Liang C."/>
            <person name="Lipzen A."/>
            <person name="Lutzoni F."/>
            <person name="Magnuson J."/>
            <person name="Mondo S."/>
            <person name="Nolan M."/>
            <person name="Ohm R."/>
            <person name="Pangilinan J."/>
            <person name="Park H.-J."/>
            <person name="Ramirez L."/>
            <person name="Alfaro M."/>
            <person name="Sun H."/>
            <person name="Tritt A."/>
            <person name="Yoshinaga Y."/>
            <person name="Zwiers L.-H."/>
            <person name="Turgeon B."/>
            <person name="Goodwin S."/>
            <person name="Spatafora J."/>
            <person name="Crous P."/>
            <person name="Grigoriev I."/>
        </authorList>
    </citation>
    <scope>NUCLEOTIDE SEQUENCE</scope>
    <source>
        <strain evidence="1">CBS 690.94</strain>
    </source>
</reference>
<gene>
    <name evidence="1" type="ORF">P171DRAFT_225334</name>
</gene>
<dbReference type="OrthoDB" id="74178at2759"/>
<protein>
    <submittedName>
        <fullName evidence="1">Uncharacterized protein</fullName>
    </submittedName>
</protein>
<organism evidence="1 2">
    <name type="scientific">Karstenula rhodostoma CBS 690.94</name>
    <dbReference type="NCBI Taxonomy" id="1392251"/>
    <lineage>
        <taxon>Eukaryota</taxon>
        <taxon>Fungi</taxon>
        <taxon>Dikarya</taxon>
        <taxon>Ascomycota</taxon>
        <taxon>Pezizomycotina</taxon>
        <taxon>Dothideomycetes</taxon>
        <taxon>Pleosporomycetidae</taxon>
        <taxon>Pleosporales</taxon>
        <taxon>Massarineae</taxon>
        <taxon>Didymosphaeriaceae</taxon>
        <taxon>Karstenula</taxon>
    </lineage>
</organism>
<keyword evidence="2" id="KW-1185">Reference proteome</keyword>
<evidence type="ECO:0000313" key="1">
    <source>
        <dbReference type="EMBL" id="KAF2447451.1"/>
    </source>
</evidence>
<dbReference type="AlphaFoldDB" id="A0A9P4PNH6"/>
<accession>A0A9P4PNH6</accession>